<dbReference type="EMBL" id="JBIMZQ010000013">
    <property type="protein sequence ID" value="KAL3667609.1"/>
    <property type="molecule type" value="Genomic_DNA"/>
</dbReference>
<proteinExistence type="predicted"/>
<accession>A0ABD3FRG7</accession>
<keyword evidence="2" id="KW-1185">Reference proteome</keyword>
<gene>
    <name evidence="1" type="ORF">V7S43_007163</name>
</gene>
<sequence>MVASTLSSATETLKDWVFWQRDTSKAHCWTKVCGVLDDEFLWLFDGNHSNRVMVLKIAVSSVKVPTQRQLHVLDPCGEKVKLSPLDKDSFDKWRLRLEGAATLIAQFFRMIEIDARHLPRTSEFGDPPH</sequence>
<reference evidence="1 2" key="1">
    <citation type="submission" date="2024-09" db="EMBL/GenBank/DDBJ databases">
        <title>Genome sequencing and assembly of Phytophthora oleae, isolate VK10A, causative agent of rot of olive drupes.</title>
        <authorList>
            <person name="Conti Taguali S."/>
            <person name="Riolo M."/>
            <person name="La Spada F."/>
            <person name="Cacciola S.O."/>
            <person name="Dionisio G."/>
        </authorList>
    </citation>
    <scope>NUCLEOTIDE SEQUENCE [LARGE SCALE GENOMIC DNA]</scope>
    <source>
        <strain evidence="1 2">VK10A</strain>
    </source>
</reference>
<evidence type="ECO:0008006" key="3">
    <source>
        <dbReference type="Google" id="ProtNLM"/>
    </source>
</evidence>
<protein>
    <recommendedName>
        <fullName evidence="3">PH domain-containing protein</fullName>
    </recommendedName>
</protein>
<name>A0ABD3FRG7_9STRA</name>
<dbReference type="AlphaFoldDB" id="A0ABD3FRG7"/>
<organism evidence="1 2">
    <name type="scientific">Phytophthora oleae</name>
    <dbReference type="NCBI Taxonomy" id="2107226"/>
    <lineage>
        <taxon>Eukaryota</taxon>
        <taxon>Sar</taxon>
        <taxon>Stramenopiles</taxon>
        <taxon>Oomycota</taxon>
        <taxon>Peronosporomycetes</taxon>
        <taxon>Peronosporales</taxon>
        <taxon>Peronosporaceae</taxon>
        <taxon>Phytophthora</taxon>
    </lineage>
</organism>
<evidence type="ECO:0000313" key="1">
    <source>
        <dbReference type="EMBL" id="KAL3667609.1"/>
    </source>
</evidence>
<comment type="caution">
    <text evidence="1">The sequence shown here is derived from an EMBL/GenBank/DDBJ whole genome shotgun (WGS) entry which is preliminary data.</text>
</comment>
<dbReference type="Proteomes" id="UP001632037">
    <property type="component" value="Unassembled WGS sequence"/>
</dbReference>
<evidence type="ECO:0000313" key="2">
    <source>
        <dbReference type="Proteomes" id="UP001632037"/>
    </source>
</evidence>